<keyword evidence="4" id="KW-1185">Reference proteome</keyword>
<organism evidence="3 4">
    <name type="scientific">Jacana jacana</name>
    <name type="common">Wattled jacana</name>
    <name type="synonym">Parra jacana</name>
    <dbReference type="NCBI Taxonomy" id="54508"/>
    <lineage>
        <taxon>Eukaryota</taxon>
        <taxon>Metazoa</taxon>
        <taxon>Chordata</taxon>
        <taxon>Craniata</taxon>
        <taxon>Vertebrata</taxon>
        <taxon>Euteleostomi</taxon>
        <taxon>Archelosauria</taxon>
        <taxon>Archosauria</taxon>
        <taxon>Dinosauria</taxon>
        <taxon>Saurischia</taxon>
        <taxon>Theropoda</taxon>
        <taxon>Coelurosauria</taxon>
        <taxon>Aves</taxon>
        <taxon>Neognathae</taxon>
        <taxon>Neoaves</taxon>
        <taxon>Charadriiformes</taxon>
        <taxon>Jacanidae</taxon>
        <taxon>Jacana</taxon>
    </lineage>
</organism>
<dbReference type="GO" id="GO:0004252">
    <property type="term" value="F:serine-type endopeptidase activity"/>
    <property type="evidence" value="ECO:0007669"/>
    <property type="project" value="InterPro"/>
</dbReference>
<evidence type="ECO:0000313" key="4">
    <source>
        <dbReference type="Proteomes" id="UP000550086"/>
    </source>
</evidence>
<dbReference type="Pfam" id="PF00089">
    <property type="entry name" value="Trypsin"/>
    <property type="match status" value="1"/>
</dbReference>
<evidence type="ECO:0000259" key="2">
    <source>
        <dbReference type="PROSITE" id="PS50240"/>
    </source>
</evidence>
<feature type="non-terminal residue" evidence="3">
    <location>
        <position position="116"/>
    </location>
</feature>
<evidence type="ECO:0000256" key="1">
    <source>
        <dbReference type="ARBA" id="ARBA00023157"/>
    </source>
</evidence>
<dbReference type="Gene3D" id="2.40.10.10">
    <property type="entry name" value="Trypsin-like serine proteases"/>
    <property type="match status" value="2"/>
</dbReference>
<accession>A0A7L2ZBC7</accession>
<dbReference type="SMART" id="SM00020">
    <property type="entry name" value="Tryp_SPc"/>
    <property type="match status" value="1"/>
</dbReference>
<reference evidence="3 4" key="1">
    <citation type="submission" date="2019-09" db="EMBL/GenBank/DDBJ databases">
        <title>Bird 10,000 Genomes (B10K) Project - Family phase.</title>
        <authorList>
            <person name="Zhang G."/>
        </authorList>
    </citation>
    <scope>NUCLEOTIDE SEQUENCE [LARGE SCALE GENOMIC DNA]</scope>
    <source>
        <strain evidence="3">B10K-DU-002-59</strain>
        <tissue evidence="3">Muscle</tissue>
    </source>
</reference>
<dbReference type="InterPro" id="IPR009003">
    <property type="entry name" value="Peptidase_S1_PA"/>
</dbReference>
<dbReference type="PROSITE" id="PS50240">
    <property type="entry name" value="TRYPSIN_DOM"/>
    <property type="match status" value="1"/>
</dbReference>
<gene>
    <name evidence="3" type="primary">Acr_1</name>
    <name evidence="3" type="ORF">JACJAC_R04053</name>
</gene>
<dbReference type="GO" id="GO:0006508">
    <property type="term" value="P:proteolysis"/>
    <property type="evidence" value="ECO:0007669"/>
    <property type="project" value="InterPro"/>
</dbReference>
<dbReference type="Proteomes" id="UP000550086">
    <property type="component" value="Unassembled WGS sequence"/>
</dbReference>
<dbReference type="PANTHER" id="PTHR24252">
    <property type="entry name" value="ACROSIN-RELATED"/>
    <property type="match status" value="1"/>
</dbReference>
<keyword evidence="1" id="KW-1015">Disulfide bond</keyword>
<dbReference type="InterPro" id="IPR001254">
    <property type="entry name" value="Trypsin_dom"/>
</dbReference>
<evidence type="ECO:0000313" key="3">
    <source>
        <dbReference type="EMBL" id="NXT03665.1"/>
    </source>
</evidence>
<dbReference type="OrthoDB" id="6339452at2759"/>
<protein>
    <submittedName>
        <fullName evidence="3">ACRO protein</fullName>
    </submittedName>
</protein>
<name>A0A7L2ZBC7_JACJC</name>
<dbReference type="AlphaFoldDB" id="A0A7L2ZBC7"/>
<dbReference type="InterPro" id="IPR043504">
    <property type="entry name" value="Peptidase_S1_PA_chymotrypsin"/>
</dbReference>
<dbReference type="GO" id="GO:0007340">
    <property type="term" value="P:acrosome reaction"/>
    <property type="evidence" value="ECO:0007669"/>
    <property type="project" value="TreeGrafter"/>
</dbReference>
<feature type="non-terminal residue" evidence="3">
    <location>
        <position position="1"/>
    </location>
</feature>
<feature type="domain" description="Peptidase S1" evidence="2">
    <location>
        <begin position="1"/>
        <end position="116"/>
    </location>
</feature>
<dbReference type="EMBL" id="VZTM01089292">
    <property type="protein sequence ID" value="NXT03665.1"/>
    <property type="molecule type" value="Genomic_DNA"/>
</dbReference>
<comment type="caution">
    <text evidence="3">The sequence shown here is derived from an EMBL/GenBank/DDBJ whole genome shotgun (WGS) entry which is preliminary data.</text>
</comment>
<proteinExistence type="predicted"/>
<dbReference type="SUPFAM" id="SSF50494">
    <property type="entry name" value="Trypsin-like serine proteases"/>
    <property type="match status" value="1"/>
</dbReference>
<sequence length="116" mass="13081">QVRNIQRLLMHEHYNNISQLNDIALLELDHPVQCSYYVQLACVPDASLRVSELRNCYVSGWGATTARSSDYPDVLQEAPVHLLDTHLCNSSRWYAGAIHNNNLCAGYAYGLIDTCQ</sequence>
<dbReference type="PANTHER" id="PTHR24252:SF8">
    <property type="entry name" value="ACROSIN"/>
    <property type="match status" value="1"/>
</dbReference>